<feature type="compositionally biased region" description="Polar residues" evidence="12">
    <location>
        <begin position="303"/>
        <end position="314"/>
    </location>
</feature>
<feature type="region of interest" description="Disordered" evidence="12">
    <location>
        <begin position="283"/>
        <end position="314"/>
    </location>
</feature>
<organism evidence="14 15">
    <name type="scientific">Candidatus Kutchimonas denitrificans</name>
    <dbReference type="NCBI Taxonomy" id="3056748"/>
    <lineage>
        <taxon>Bacteria</taxon>
        <taxon>Pseudomonadati</taxon>
        <taxon>Gemmatimonadota</taxon>
        <taxon>Gemmatimonadia</taxon>
        <taxon>Candidatus Palauibacterales</taxon>
        <taxon>Candidatus Palauibacteraceae</taxon>
        <taxon>Candidatus Kutchimonas</taxon>
    </lineage>
</organism>
<dbReference type="GO" id="GO:0016763">
    <property type="term" value="F:pentosyltransferase activity"/>
    <property type="evidence" value="ECO:0007669"/>
    <property type="project" value="InterPro"/>
</dbReference>
<comment type="catalytic activity">
    <reaction evidence="11">
        <text>[GlcNAc-(1-&gt;4)-Mur2Ac(oyl-L-Ala-gamma-D-Glu-L-Lys-D-Ala-D-Ala)](n)-di-trans,octa-cis-undecaprenyl diphosphate + beta-D-GlcNAc-(1-&gt;4)-Mur2Ac(oyl-L-Ala-gamma-D-Glu-L-Lys-D-Ala-D-Ala)-di-trans,octa-cis-undecaprenyl diphosphate = [GlcNAc-(1-&gt;4)-Mur2Ac(oyl-L-Ala-gamma-D-Glu-L-Lys-D-Ala-D-Ala)](n+1)-di-trans,octa-cis-undecaprenyl diphosphate + di-trans,octa-cis-undecaprenyl diphosphate + H(+)</text>
        <dbReference type="Rhea" id="RHEA:23708"/>
        <dbReference type="Rhea" id="RHEA-COMP:9602"/>
        <dbReference type="Rhea" id="RHEA-COMP:9603"/>
        <dbReference type="ChEBI" id="CHEBI:15378"/>
        <dbReference type="ChEBI" id="CHEBI:58405"/>
        <dbReference type="ChEBI" id="CHEBI:60033"/>
        <dbReference type="ChEBI" id="CHEBI:78435"/>
        <dbReference type="EC" id="2.4.99.28"/>
    </reaction>
</comment>
<dbReference type="HAMAP" id="MF_00766">
    <property type="entry name" value="PGT_MtgA"/>
    <property type="match status" value="1"/>
</dbReference>
<keyword evidence="10 11" id="KW-0961">Cell wall biogenesis/degradation</keyword>
<evidence type="ECO:0000256" key="2">
    <source>
        <dbReference type="ARBA" id="ARBA00022519"/>
    </source>
</evidence>
<name>A0AAE4Z6H9_9BACT</name>
<dbReference type="PANTHER" id="PTHR30400:SF0">
    <property type="entry name" value="BIOSYNTHETIC PEPTIDOGLYCAN TRANSGLYCOSYLASE"/>
    <property type="match status" value="1"/>
</dbReference>
<reference evidence="14 15" key="1">
    <citation type="submission" date="2020-01" db="EMBL/GenBank/DDBJ databases">
        <title>Genomes assembled from Gulf of Kutch pelagic sediment metagenomes.</title>
        <authorList>
            <person name="Chandrashekar M."/>
            <person name="Mahajan M.S."/>
            <person name="Dave K.J."/>
            <person name="Vatsa P."/>
            <person name="Nathani N.M."/>
        </authorList>
    </citation>
    <scope>NUCLEOTIDE SEQUENCE [LARGE SCALE GENOMIC DNA]</scope>
    <source>
        <strain evidence="14">KS3-K002</strain>
    </source>
</reference>
<dbReference type="InterPro" id="IPR001264">
    <property type="entry name" value="Glyco_trans_51"/>
</dbReference>
<dbReference type="EC" id="2.4.99.28" evidence="11"/>
<keyword evidence="7 11" id="KW-0573">Peptidoglycan synthesis</keyword>
<keyword evidence="3 11" id="KW-0328">Glycosyltransferase</keyword>
<dbReference type="GO" id="GO:0005886">
    <property type="term" value="C:plasma membrane"/>
    <property type="evidence" value="ECO:0007669"/>
    <property type="project" value="UniProtKB-SubCell"/>
</dbReference>
<evidence type="ECO:0000256" key="1">
    <source>
        <dbReference type="ARBA" id="ARBA00022475"/>
    </source>
</evidence>
<evidence type="ECO:0000256" key="8">
    <source>
        <dbReference type="ARBA" id="ARBA00022989"/>
    </source>
</evidence>
<evidence type="ECO:0000256" key="6">
    <source>
        <dbReference type="ARBA" id="ARBA00022960"/>
    </source>
</evidence>
<comment type="pathway">
    <text evidence="11">Cell wall biogenesis; peptidoglycan biosynthesis.</text>
</comment>
<feature type="domain" description="Glycosyl transferase family 51" evidence="13">
    <location>
        <begin position="105"/>
        <end position="256"/>
    </location>
</feature>
<feature type="region of interest" description="Disordered" evidence="12">
    <location>
        <begin position="1"/>
        <end position="43"/>
    </location>
</feature>
<evidence type="ECO:0000256" key="9">
    <source>
        <dbReference type="ARBA" id="ARBA00023136"/>
    </source>
</evidence>
<gene>
    <name evidence="11 14" type="primary">mtgA</name>
    <name evidence="14" type="ORF">GWO12_06130</name>
</gene>
<dbReference type="GO" id="GO:0009252">
    <property type="term" value="P:peptidoglycan biosynthetic process"/>
    <property type="evidence" value="ECO:0007669"/>
    <property type="project" value="UniProtKB-UniRule"/>
</dbReference>
<dbReference type="AlphaFoldDB" id="A0AAE4Z6H9"/>
<dbReference type="InterPro" id="IPR036950">
    <property type="entry name" value="PBP_transglycosylase"/>
</dbReference>
<comment type="caution">
    <text evidence="14">The sequence shown here is derived from an EMBL/GenBank/DDBJ whole genome shotgun (WGS) entry which is preliminary data.</text>
</comment>
<comment type="subcellular location">
    <subcellularLocation>
        <location evidence="11">Cell membrane</location>
        <topology evidence="11">Single-pass membrane protein</topology>
    </subcellularLocation>
</comment>
<dbReference type="InterPro" id="IPR023346">
    <property type="entry name" value="Lysozyme-like_dom_sf"/>
</dbReference>
<evidence type="ECO:0000256" key="12">
    <source>
        <dbReference type="SAM" id="MobiDB-lite"/>
    </source>
</evidence>
<keyword evidence="6 11" id="KW-0133">Cell shape</keyword>
<keyword evidence="1 11" id="KW-1003">Cell membrane</keyword>
<dbReference type="PANTHER" id="PTHR30400">
    <property type="entry name" value="MONOFUNCTIONAL BIOSYNTHETIC PEPTIDOGLYCAN TRANSGLYCOSYLASE"/>
    <property type="match status" value="1"/>
</dbReference>
<dbReference type="Proteomes" id="UP000702544">
    <property type="component" value="Unassembled WGS sequence"/>
</dbReference>
<evidence type="ECO:0000256" key="7">
    <source>
        <dbReference type="ARBA" id="ARBA00022984"/>
    </source>
</evidence>
<keyword evidence="4 11" id="KW-0808">Transferase</keyword>
<evidence type="ECO:0000313" key="15">
    <source>
        <dbReference type="Proteomes" id="UP000702544"/>
    </source>
</evidence>
<dbReference type="GO" id="GO:0008955">
    <property type="term" value="F:peptidoglycan glycosyltransferase activity"/>
    <property type="evidence" value="ECO:0007669"/>
    <property type="project" value="UniProtKB-UniRule"/>
</dbReference>
<dbReference type="GO" id="GO:0009274">
    <property type="term" value="C:peptidoglycan-based cell wall"/>
    <property type="evidence" value="ECO:0007669"/>
    <property type="project" value="InterPro"/>
</dbReference>
<accession>A0AAE4Z6H9</accession>
<dbReference type="EMBL" id="JAACAK010000047">
    <property type="protein sequence ID" value="NIR74675.1"/>
    <property type="molecule type" value="Genomic_DNA"/>
</dbReference>
<evidence type="ECO:0000256" key="5">
    <source>
        <dbReference type="ARBA" id="ARBA00022692"/>
    </source>
</evidence>
<keyword evidence="5 11" id="KW-0812">Transmembrane</keyword>
<keyword evidence="2" id="KW-0997">Cell inner membrane</keyword>
<protein>
    <recommendedName>
        <fullName evidence="11">Biosynthetic peptidoglycan transglycosylase</fullName>
        <ecNumber evidence="11">2.4.99.28</ecNumber>
    </recommendedName>
    <alternativeName>
        <fullName evidence="11">Glycan polymerase</fullName>
    </alternativeName>
    <alternativeName>
        <fullName evidence="11">Peptidoglycan glycosyltransferase MtgA</fullName>
        <shortName evidence="11">PGT</shortName>
    </alternativeName>
</protein>
<sequence length="314" mass="34492">MAEEKPPPETDADQTEPQPGAAPRSESEGQPDTAPAADGPSPRARRLQAALGVLLAAVALAGACFAYEVASLPEVAELKTANPSTTAFLQRYQRRTGEEGQPAVRWQPVPLDSIAPALAWAVVVAEDIEFFSHEGFSHSEIIQAVRDALSGRRELRGASTITQQLAKNLWLSPSRNPLRKLKEAVLTRRLERELSKRRILELYLNVVEFGPGVYGAEAAARHYFDKPATALDRHEAAQLAAALPRPASWNPNSRSPGYQRYVQDIEGRLRRADFLERYLPDIAEPAGNTVPPSREPQPADTLRSIQDTANRIRS</sequence>
<dbReference type="GO" id="GO:0071555">
    <property type="term" value="P:cell wall organization"/>
    <property type="evidence" value="ECO:0007669"/>
    <property type="project" value="UniProtKB-KW"/>
</dbReference>
<evidence type="ECO:0000256" key="4">
    <source>
        <dbReference type="ARBA" id="ARBA00022679"/>
    </source>
</evidence>
<dbReference type="SUPFAM" id="SSF53955">
    <property type="entry name" value="Lysozyme-like"/>
    <property type="match status" value="1"/>
</dbReference>
<keyword evidence="8 11" id="KW-1133">Transmembrane helix</keyword>
<keyword evidence="9 11" id="KW-0472">Membrane</keyword>
<dbReference type="Pfam" id="PF00912">
    <property type="entry name" value="Transgly"/>
    <property type="match status" value="1"/>
</dbReference>
<evidence type="ECO:0000256" key="11">
    <source>
        <dbReference type="HAMAP-Rule" id="MF_00766"/>
    </source>
</evidence>
<dbReference type="InterPro" id="IPR011812">
    <property type="entry name" value="Pep_trsgly"/>
</dbReference>
<evidence type="ECO:0000256" key="3">
    <source>
        <dbReference type="ARBA" id="ARBA00022676"/>
    </source>
</evidence>
<comment type="similarity">
    <text evidence="11">Belongs to the glycosyltransferase 51 family.</text>
</comment>
<dbReference type="Gene3D" id="1.10.3810.10">
    <property type="entry name" value="Biosynthetic peptidoglycan transglycosylase-like"/>
    <property type="match status" value="1"/>
</dbReference>
<evidence type="ECO:0000313" key="14">
    <source>
        <dbReference type="EMBL" id="NIR74675.1"/>
    </source>
</evidence>
<dbReference type="GO" id="GO:0008360">
    <property type="term" value="P:regulation of cell shape"/>
    <property type="evidence" value="ECO:0007669"/>
    <property type="project" value="UniProtKB-KW"/>
</dbReference>
<comment type="function">
    <text evidence="11">Peptidoglycan polymerase that catalyzes glycan chain elongation from lipid-linked precursors.</text>
</comment>
<evidence type="ECO:0000256" key="10">
    <source>
        <dbReference type="ARBA" id="ARBA00023316"/>
    </source>
</evidence>
<dbReference type="NCBIfam" id="TIGR02070">
    <property type="entry name" value="mono_pep_trsgly"/>
    <property type="match status" value="1"/>
</dbReference>
<proteinExistence type="inferred from homology"/>
<evidence type="ECO:0000259" key="13">
    <source>
        <dbReference type="Pfam" id="PF00912"/>
    </source>
</evidence>